<gene>
    <name evidence="5" type="ORF">H9649_09610</name>
</gene>
<dbReference type="EMBL" id="JACSQN010000007">
    <property type="protein sequence ID" value="MBD7984839.1"/>
    <property type="molecule type" value="Genomic_DNA"/>
</dbReference>
<dbReference type="Pfam" id="PF00356">
    <property type="entry name" value="LacI"/>
    <property type="match status" value="1"/>
</dbReference>
<dbReference type="RefSeq" id="WP_191694527.1">
    <property type="nucleotide sequence ID" value="NZ_JACSQN010000007.1"/>
</dbReference>
<evidence type="ECO:0000256" key="3">
    <source>
        <dbReference type="ARBA" id="ARBA00023163"/>
    </source>
</evidence>
<dbReference type="InterPro" id="IPR000843">
    <property type="entry name" value="HTH_LacI"/>
</dbReference>
<keyword evidence="2 5" id="KW-0238">DNA-binding</keyword>
<dbReference type="SUPFAM" id="SSF53822">
    <property type="entry name" value="Periplasmic binding protein-like I"/>
    <property type="match status" value="1"/>
</dbReference>
<dbReference type="InterPro" id="IPR046335">
    <property type="entry name" value="LacI/GalR-like_sensor"/>
</dbReference>
<dbReference type="PROSITE" id="PS00356">
    <property type="entry name" value="HTH_LACI_1"/>
    <property type="match status" value="1"/>
</dbReference>
<dbReference type="CDD" id="cd01544">
    <property type="entry name" value="PBP1_GalR"/>
    <property type="match status" value="1"/>
</dbReference>
<name>A0ABR8UB95_9BACL</name>
<dbReference type="GO" id="GO:0003677">
    <property type="term" value="F:DNA binding"/>
    <property type="evidence" value="ECO:0007669"/>
    <property type="project" value="UniProtKB-KW"/>
</dbReference>
<evidence type="ECO:0000256" key="2">
    <source>
        <dbReference type="ARBA" id="ARBA00023125"/>
    </source>
</evidence>
<keyword evidence="6" id="KW-1185">Reference proteome</keyword>
<dbReference type="Gene3D" id="3.40.50.2300">
    <property type="match status" value="2"/>
</dbReference>
<organism evidence="5 6">
    <name type="scientific">Sporosarcina quadrami</name>
    <dbReference type="NCBI Taxonomy" id="2762234"/>
    <lineage>
        <taxon>Bacteria</taxon>
        <taxon>Bacillati</taxon>
        <taxon>Bacillota</taxon>
        <taxon>Bacilli</taxon>
        <taxon>Bacillales</taxon>
        <taxon>Caryophanaceae</taxon>
        <taxon>Sporosarcina</taxon>
    </lineage>
</organism>
<dbReference type="PANTHER" id="PTHR30146:SF109">
    <property type="entry name" value="HTH-TYPE TRANSCRIPTIONAL REGULATOR GALS"/>
    <property type="match status" value="1"/>
</dbReference>
<dbReference type="Gene3D" id="1.10.260.40">
    <property type="entry name" value="lambda repressor-like DNA-binding domains"/>
    <property type="match status" value="1"/>
</dbReference>
<keyword evidence="1" id="KW-0805">Transcription regulation</keyword>
<keyword evidence="3" id="KW-0804">Transcription</keyword>
<dbReference type="PANTHER" id="PTHR30146">
    <property type="entry name" value="LACI-RELATED TRANSCRIPTIONAL REPRESSOR"/>
    <property type="match status" value="1"/>
</dbReference>
<proteinExistence type="predicted"/>
<comment type="caution">
    <text evidence="5">The sequence shown here is derived from an EMBL/GenBank/DDBJ whole genome shotgun (WGS) entry which is preliminary data.</text>
</comment>
<dbReference type="SMART" id="SM00354">
    <property type="entry name" value="HTH_LACI"/>
    <property type="match status" value="1"/>
</dbReference>
<dbReference type="Proteomes" id="UP000626786">
    <property type="component" value="Unassembled WGS sequence"/>
</dbReference>
<evidence type="ECO:0000313" key="5">
    <source>
        <dbReference type="EMBL" id="MBD7984839.1"/>
    </source>
</evidence>
<reference evidence="5 6" key="1">
    <citation type="submission" date="2020-08" db="EMBL/GenBank/DDBJ databases">
        <title>A Genomic Blueprint of the Chicken Gut Microbiome.</title>
        <authorList>
            <person name="Gilroy R."/>
            <person name="Ravi A."/>
            <person name="Getino M."/>
            <person name="Pursley I."/>
            <person name="Horton D.L."/>
            <person name="Alikhan N.-F."/>
            <person name="Baker D."/>
            <person name="Gharbi K."/>
            <person name="Hall N."/>
            <person name="Watson M."/>
            <person name="Adriaenssens E.M."/>
            <person name="Foster-Nyarko E."/>
            <person name="Jarju S."/>
            <person name="Secka A."/>
            <person name="Antonio M."/>
            <person name="Oren A."/>
            <person name="Chaudhuri R."/>
            <person name="La Ragione R.M."/>
            <person name="Hildebrand F."/>
            <person name="Pallen M.J."/>
        </authorList>
    </citation>
    <scope>NUCLEOTIDE SEQUENCE [LARGE SCALE GENOMIC DNA]</scope>
    <source>
        <strain evidence="5 6">Sa2YVA2</strain>
    </source>
</reference>
<dbReference type="InterPro" id="IPR010982">
    <property type="entry name" value="Lambda_DNA-bd_dom_sf"/>
</dbReference>
<feature type="domain" description="HTH lacI-type" evidence="4">
    <location>
        <begin position="2"/>
        <end position="58"/>
    </location>
</feature>
<evidence type="ECO:0000256" key="1">
    <source>
        <dbReference type="ARBA" id="ARBA00023015"/>
    </source>
</evidence>
<evidence type="ECO:0000259" key="4">
    <source>
        <dbReference type="PROSITE" id="PS50932"/>
    </source>
</evidence>
<dbReference type="SUPFAM" id="SSF47413">
    <property type="entry name" value="lambda repressor-like DNA-binding domains"/>
    <property type="match status" value="1"/>
</dbReference>
<dbReference type="CDD" id="cd01392">
    <property type="entry name" value="HTH_LacI"/>
    <property type="match status" value="1"/>
</dbReference>
<dbReference type="PROSITE" id="PS50932">
    <property type="entry name" value="HTH_LACI_2"/>
    <property type="match status" value="1"/>
</dbReference>
<dbReference type="InterPro" id="IPR028082">
    <property type="entry name" value="Peripla_BP_I"/>
</dbReference>
<accession>A0ABR8UB95</accession>
<sequence>MVRLKDIAEHVGVSVTTVSRVIKNDPTRNVDADIKKRVWSAVKELGYTPNEHARRLVNSASSTIKRTHRIAWLASPRLADENPYFSKIFMGISETFAKAGYTLELISMSDLQDEAVFHRLIREKEVEGILLIDRVEEGLLQEMKKLVPVVGVDFNYSDHSISTVDYDREGAAYKAIEHLASRGHSKIGFIGGEIDGEMRFEKRFRGYKMAMAEFGFDLHEPFVIDSGWCMNKAYVKTKELLAKPENERPTAILCAGDLLAIAAMRSARENGLDIPRDIAFVGIDNNEMAQYVVPQLTTISIPQYEMGVVAAKTLLNQIADEQTMDLKTLLPSTLLIREST</sequence>
<evidence type="ECO:0000313" key="6">
    <source>
        <dbReference type="Proteomes" id="UP000626786"/>
    </source>
</evidence>
<dbReference type="Pfam" id="PF13377">
    <property type="entry name" value="Peripla_BP_3"/>
    <property type="match status" value="1"/>
</dbReference>
<protein>
    <submittedName>
        <fullName evidence="5">LacI family DNA-binding transcriptional regulator</fullName>
    </submittedName>
</protein>